<dbReference type="Pfam" id="PF00487">
    <property type="entry name" value="FA_desaturase"/>
    <property type="match status" value="1"/>
</dbReference>
<evidence type="ECO:0000313" key="3">
    <source>
        <dbReference type="EMBL" id="CAD8505784.1"/>
    </source>
</evidence>
<dbReference type="AlphaFoldDB" id="A0A7S0HYK1"/>
<dbReference type="InterPro" id="IPR036400">
    <property type="entry name" value="Cyt_B5-like_heme/steroid_sf"/>
</dbReference>
<proteinExistence type="predicted"/>
<dbReference type="InterPro" id="IPR001199">
    <property type="entry name" value="Cyt_B5-like_heme/steroid-bd"/>
</dbReference>
<organism evidence="3">
    <name type="scientific">Phaeocystis antarctica</name>
    <dbReference type="NCBI Taxonomy" id="33657"/>
    <lineage>
        <taxon>Eukaryota</taxon>
        <taxon>Haptista</taxon>
        <taxon>Haptophyta</taxon>
        <taxon>Prymnesiophyceae</taxon>
        <taxon>Phaeocystales</taxon>
        <taxon>Phaeocystaceae</taxon>
        <taxon>Phaeocystis</taxon>
    </lineage>
</organism>
<dbReference type="PANTHER" id="PTHR19353">
    <property type="entry name" value="FATTY ACID DESATURASE 2"/>
    <property type="match status" value="1"/>
</dbReference>
<dbReference type="PANTHER" id="PTHR19353:SF15">
    <property type="entry name" value="CYTOCHROME B5 HEME-BINDING DOMAIN-CONTAINING PROTEIN"/>
    <property type="match status" value="1"/>
</dbReference>
<dbReference type="GO" id="GO:0006629">
    <property type="term" value="P:lipid metabolic process"/>
    <property type="evidence" value="ECO:0007669"/>
    <property type="project" value="InterPro"/>
</dbReference>
<dbReference type="InterPro" id="IPR012171">
    <property type="entry name" value="Fatty_acid_desaturase"/>
</dbReference>
<dbReference type="InterPro" id="IPR005804">
    <property type="entry name" value="FA_desaturase_dom"/>
</dbReference>
<feature type="domain" description="Cytochrome b5 heme-binding" evidence="1">
    <location>
        <begin position="9"/>
        <end position="50"/>
    </location>
</feature>
<evidence type="ECO:0008006" key="4">
    <source>
        <dbReference type="Google" id="ProtNLM"/>
    </source>
</evidence>
<dbReference type="SUPFAM" id="SSF55856">
    <property type="entry name" value="Cytochrome b5-like heme/steroid binding domain"/>
    <property type="match status" value="1"/>
</dbReference>
<evidence type="ECO:0000259" key="2">
    <source>
        <dbReference type="Pfam" id="PF00487"/>
    </source>
</evidence>
<feature type="domain" description="Fatty acid desaturase" evidence="2">
    <location>
        <begin position="159"/>
        <end position="438"/>
    </location>
</feature>
<evidence type="ECO:0000259" key="1">
    <source>
        <dbReference type="Pfam" id="PF00173"/>
    </source>
</evidence>
<dbReference type="Gene3D" id="3.10.120.10">
    <property type="entry name" value="Cytochrome b5-like heme/steroid binding domain"/>
    <property type="match status" value="1"/>
</dbReference>
<name>A0A7S0HYK1_9EUKA</name>
<dbReference type="Pfam" id="PF00173">
    <property type="entry name" value="Cyt-b5"/>
    <property type="match status" value="1"/>
</dbReference>
<gene>
    <name evidence="3" type="ORF">PANT1444_LOCUS18215</name>
</gene>
<reference evidence="3" key="1">
    <citation type="submission" date="2021-01" db="EMBL/GenBank/DDBJ databases">
        <authorList>
            <person name="Corre E."/>
            <person name="Pelletier E."/>
            <person name="Niang G."/>
            <person name="Scheremetjew M."/>
            <person name="Finn R."/>
            <person name="Kale V."/>
            <person name="Holt S."/>
            <person name="Cochrane G."/>
            <person name="Meng A."/>
            <person name="Brown T."/>
            <person name="Cohen L."/>
        </authorList>
    </citation>
    <scope>NUCLEOTIDE SEQUENCE</scope>
    <source>
        <strain evidence="3">CCMP1374</strain>
    </source>
</reference>
<sequence length="469" mass="52249">MAASLPLRIDGEWYELGDWASDHPGGRWLLEYARGRDVTALFHAIHMRNEKLSYAALAKLPRLEASAVPLPSSPGMHPSQLHAEGQMQGEYVLSIGAPPDLPPLPPIDSALRSDLSALLRREFPNAASSKATPAHWARTALAALGTALCWAGWFKGSALACLLLPFVHWVLIAHTVHEATHGNLSTDPRVNYWLQFTSHPICFNVFVWIPQHLLSHHQYTNDFKHDVDCHHFAPALISSEQPGYPVQQQGSTYNEAWTFVWKGLLTTIGTSILQPLRTLLEKPTPNYEVNVTPVPLAVSKRQLLLSVLPSFFVLLFPLLTVVPRAPLLGLWLTLWPWVGMSAIFTCMTQVSHVQEDCQPSADAERGARCWTARQILTSLDYSMTGGNKLEVQTVTAIAAGLNAQSLHHAMPSVSCAHFPRIYEEYAAICARHDVPIRHSDNAATAVSEMFQYMFENNDPARWREMTHDM</sequence>
<protein>
    <recommendedName>
        <fullName evidence="4">Cytochrome b5 heme-binding domain-containing protein</fullName>
    </recommendedName>
</protein>
<dbReference type="GO" id="GO:0016717">
    <property type="term" value="F:oxidoreductase activity, acting on paired donors, with oxidation of a pair of donors resulting in the reduction of molecular oxygen to two molecules of water"/>
    <property type="evidence" value="ECO:0007669"/>
    <property type="project" value="TreeGrafter"/>
</dbReference>
<accession>A0A7S0HYK1</accession>
<dbReference type="GO" id="GO:0016020">
    <property type="term" value="C:membrane"/>
    <property type="evidence" value="ECO:0007669"/>
    <property type="project" value="TreeGrafter"/>
</dbReference>
<dbReference type="EMBL" id="HBEP01032258">
    <property type="protein sequence ID" value="CAD8505784.1"/>
    <property type="molecule type" value="Transcribed_RNA"/>
</dbReference>